<reference evidence="2 3" key="1">
    <citation type="submission" date="2021-06" db="EMBL/GenBank/DDBJ databases">
        <title>Bacillus sp. RD4P76, an endophyte from a halophyte.</title>
        <authorList>
            <person name="Sun J.-Q."/>
        </authorList>
    </citation>
    <scope>NUCLEOTIDE SEQUENCE [LARGE SCALE GENOMIC DNA]</scope>
    <source>
        <strain evidence="2 3">JCM 17098</strain>
    </source>
</reference>
<protein>
    <recommendedName>
        <fullName evidence="4">CXXC-20-CXXC protein</fullName>
    </recommendedName>
</protein>
<accession>A0ABS6JVG2</accession>
<name>A0ABS6JVG2_9BACI</name>
<sequence length="98" mass="11403">MQKCGKCDTSFSWKKIIKSFFWSSDKPFHCDNCEMQHRISIIGRFAFVALTLGPFMGFSVFLAPFDNSFLNLLVGFLIMQIGFMMTPFFVKYEANMRD</sequence>
<organism evidence="2 3">
    <name type="scientific">Evansella alkalicola</name>
    <dbReference type="NCBI Taxonomy" id="745819"/>
    <lineage>
        <taxon>Bacteria</taxon>
        <taxon>Bacillati</taxon>
        <taxon>Bacillota</taxon>
        <taxon>Bacilli</taxon>
        <taxon>Bacillales</taxon>
        <taxon>Bacillaceae</taxon>
        <taxon>Evansella</taxon>
    </lineage>
</organism>
<dbReference type="RefSeq" id="WP_088074393.1">
    <property type="nucleotide sequence ID" value="NZ_JAHQCR010000042.1"/>
</dbReference>
<keyword evidence="3" id="KW-1185">Reference proteome</keyword>
<feature type="transmembrane region" description="Helical" evidence="1">
    <location>
        <begin position="45"/>
        <end position="63"/>
    </location>
</feature>
<keyword evidence="1" id="KW-0812">Transmembrane</keyword>
<evidence type="ECO:0000313" key="2">
    <source>
        <dbReference type="EMBL" id="MBU9721679.1"/>
    </source>
</evidence>
<keyword evidence="1" id="KW-0472">Membrane</keyword>
<gene>
    <name evidence="2" type="ORF">KS407_09515</name>
</gene>
<evidence type="ECO:0000256" key="1">
    <source>
        <dbReference type="SAM" id="Phobius"/>
    </source>
</evidence>
<dbReference type="InterPro" id="IPR026369">
    <property type="entry name" value="CxxC_20_CxxC"/>
</dbReference>
<keyword evidence="1" id="KW-1133">Transmembrane helix</keyword>
<comment type="caution">
    <text evidence="2">The sequence shown here is derived from an EMBL/GenBank/DDBJ whole genome shotgun (WGS) entry which is preliminary data.</text>
</comment>
<dbReference type="Proteomes" id="UP000790580">
    <property type="component" value="Unassembled WGS sequence"/>
</dbReference>
<evidence type="ECO:0000313" key="3">
    <source>
        <dbReference type="Proteomes" id="UP000790580"/>
    </source>
</evidence>
<dbReference type="EMBL" id="JAHQCR010000042">
    <property type="protein sequence ID" value="MBU9721679.1"/>
    <property type="molecule type" value="Genomic_DNA"/>
</dbReference>
<feature type="transmembrane region" description="Helical" evidence="1">
    <location>
        <begin position="69"/>
        <end position="90"/>
    </location>
</feature>
<evidence type="ECO:0008006" key="4">
    <source>
        <dbReference type="Google" id="ProtNLM"/>
    </source>
</evidence>
<proteinExistence type="predicted"/>
<dbReference type="NCBIfam" id="TIGR04104">
    <property type="entry name" value="cxxc_20_cxxc"/>
    <property type="match status" value="1"/>
</dbReference>